<reference evidence="1" key="1">
    <citation type="journal article" date="1993" name="Mol. Gen. Genet.">
        <title>Chloroplast DNA of black pine retains a residual inverted repeat lacking rRNA genes: nucleotide sequences of trnQ, trnK, psbA, trnI and trnH and the absence of rps16.</title>
        <authorList>
            <person name="Tsudzuki J."/>
            <person name="Nakashima K."/>
            <person name="Tsudzuki T."/>
            <person name="Hiratsuka J."/>
            <person name="Shibata M."/>
            <person name="Wakasugi T."/>
            <person name="Sugiura M."/>
        </authorList>
    </citation>
    <scope>NUCLEOTIDE SEQUENCE</scope>
</reference>
<evidence type="ECO:0000313" key="1">
    <source>
        <dbReference type="EMBL" id="BAA04450.1"/>
    </source>
</evidence>
<keyword evidence="1" id="KW-0150">Chloroplast</keyword>
<keyword evidence="1" id="KW-0934">Plastid</keyword>
<sequence length="40" mass="4836">MDRRMVYKFIIYPDWLKESTVVELINDRVLFVRPPLGVPE</sequence>
<proteinExistence type="predicted"/>
<dbReference type="AlphaFoldDB" id="Q32999"/>
<dbReference type="PIR" id="T07574">
    <property type="entry name" value="T07574"/>
</dbReference>
<accession>Q32999</accession>
<dbReference type="EMBL" id="D17510">
    <property type="protein sequence ID" value="BAA04450.1"/>
    <property type="molecule type" value="Genomic_DNA"/>
</dbReference>
<reference evidence="1" key="3">
    <citation type="journal article" date="1994" name="Proc. Natl. Acad. Sci. U.S.A.">
        <title>Loss of all ndh genes as determined by sequencing the entire chloroplast genome of the black pine Pinus thunbergii.</title>
        <authorList>
            <person name="Wakasugi T."/>
            <person name="Tsudzuki J."/>
            <person name="Ito S."/>
            <person name="Nakashima K."/>
            <person name="Tsudzuki T."/>
            <person name="Sugiura M."/>
        </authorList>
    </citation>
    <scope>NUCLEOTIDE SEQUENCE</scope>
</reference>
<protein>
    <submittedName>
        <fullName evidence="1">ORF40f</fullName>
    </submittedName>
</protein>
<geneLocation type="chloroplast" evidence="1"/>
<organism evidence="1">
    <name type="scientific">Pinus thunbergii</name>
    <name type="common">Japanese black pine</name>
    <name type="synonym">Pinus thunbergiana</name>
    <dbReference type="NCBI Taxonomy" id="3350"/>
    <lineage>
        <taxon>Eukaryota</taxon>
        <taxon>Viridiplantae</taxon>
        <taxon>Streptophyta</taxon>
        <taxon>Embryophyta</taxon>
        <taxon>Tracheophyta</taxon>
        <taxon>Spermatophyta</taxon>
        <taxon>Pinopsida</taxon>
        <taxon>Pinidae</taxon>
        <taxon>Conifers I</taxon>
        <taxon>Pinales</taxon>
        <taxon>Pinaceae</taxon>
        <taxon>Pinus</taxon>
        <taxon>Pinus subgen. Pinus</taxon>
    </lineage>
</organism>
<reference evidence="1" key="2">
    <citation type="journal article" date="1994" name="Curr. Genet.">
        <title>A new gene encoding tRNA(Pro) (GGG) is present in the chloroplast genome of black pine: a compilation of 32 tRNA genes from black pine chloroplasts.</title>
        <authorList>
            <person name="Tsudzuki J."/>
            <person name="Ito S."/>
            <person name="Tsudzuki T."/>
            <person name="Wakasugi T."/>
            <person name="Sugiura M."/>
        </authorList>
    </citation>
    <scope>NUCLEOTIDE SEQUENCE</scope>
</reference>
<name>Q32999_PINTH</name>